<evidence type="ECO:0000313" key="2">
    <source>
        <dbReference type="Proteomes" id="UP001596022"/>
    </source>
</evidence>
<evidence type="ECO:0000313" key="1">
    <source>
        <dbReference type="EMBL" id="MFC4619388.1"/>
    </source>
</evidence>
<proteinExistence type="predicted"/>
<dbReference type="PANTHER" id="PTHR12993:SF27">
    <property type="entry name" value="N-ACETYL-ALPHA-D-GLUCOSAMINYL L-MALATE DEACETYLASE 2-RELATED"/>
    <property type="match status" value="1"/>
</dbReference>
<dbReference type="SUPFAM" id="SSF102588">
    <property type="entry name" value="LmbE-like"/>
    <property type="match status" value="1"/>
</dbReference>
<comment type="caution">
    <text evidence="1">The sequence shown here is derived from an EMBL/GenBank/DDBJ whole genome shotgun (WGS) entry which is preliminary data.</text>
</comment>
<dbReference type="Pfam" id="PF02585">
    <property type="entry name" value="PIG-L"/>
    <property type="match status" value="1"/>
</dbReference>
<dbReference type="Proteomes" id="UP001596022">
    <property type="component" value="Unassembled WGS sequence"/>
</dbReference>
<dbReference type="RefSeq" id="WP_376846484.1">
    <property type="nucleotide sequence ID" value="NZ_JBHSFW010000008.1"/>
</dbReference>
<sequence>MAVGKRVLAVYPHPDDESFGKAGALALHAASGDKITLICATLGQMGRRMGNPFFANRETLPLIREKELKNACEAIGIEDLRLWRMQDKTLQFEDPEALADRVYAVIEEIKPDIIYSYYPEHGVHPDHDALSEATIRAVTRLPLEKRPIVYGSAFSKTCREVLGPPDVEIDVSSVLQKKMAALRAHHSQSEVITRKLDEEMAKHPDKIDDILAPYTKEHYWTYKWEDESA</sequence>
<dbReference type="InterPro" id="IPR024078">
    <property type="entry name" value="LmbE-like_dom_sf"/>
</dbReference>
<dbReference type="EMBL" id="JBHSFW010000008">
    <property type="protein sequence ID" value="MFC4619388.1"/>
    <property type="molecule type" value="Genomic_DNA"/>
</dbReference>
<organism evidence="1 2">
    <name type="scientific">Camelliibacillus cellulosilyticus</name>
    <dbReference type="NCBI Taxonomy" id="2174486"/>
    <lineage>
        <taxon>Bacteria</taxon>
        <taxon>Bacillati</taxon>
        <taxon>Bacillota</taxon>
        <taxon>Bacilli</taxon>
        <taxon>Bacillales</taxon>
        <taxon>Sporolactobacillaceae</taxon>
        <taxon>Camelliibacillus</taxon>
    </lineage>
</organism>
<protein>
    <submittedName>
        <fullName evidence="1">Bacillithiol biosynthesis deacetylase BshB2</fullName>
    </submittedName>
</protein>
<keyword evidence="2" id="KW-1185">Reference proteome</keyword>
<dbReference type="InterPro" id="IPR023841">
    <property type="entry name" value="BshB2"/>
</dbReference>
<dbReference type="Gene3D" id="3.40.50.10320">
    <property type="entry name" value="LmbE-like"/>
    <property type="match status" value="1"/>
</dbReference>
<dbReference type="NCBIfam" id="TIGR04000">
    <property type="entry name" value="thiol_BshB2"/>
    <property type="match status" value="1"/>
</dbReference>
<gene>
    <name evidence="1" type="primary">bshB2</name>
    <name evidence="1" type="ORF">ACFO4N_11755</name>
</gene>
<reference evidence="2" key="1">
    <citation type="journal article" date="2019" name="Int. J. Syst. Evol. Microbiol.">
        <title>The Global Catalogue of Microorganisms (GCM) 10K type strain sequencing project: providing services to taxonomists for standard genome sequencing and annotation.</title>
        <authorList>
            <consortium name="The Broad Institute Genomics Platform"/>
            <consortium name="The Broad Institute Genome Sequencing Center for Infectious Disease"/>
            <person name="Wu L."/>
            <person name="Ma J."/>
        </authorList>
    </citation>
    <scope>NUCLEOTIDE SEQUENCE [LARGE SCALE GENOMIC DNA]</scope>
    <source>
        <strain evidence="2">CGMCC 1.16306</strain>
    </source>
</reference>
<dbReference type="InterPro" id="IPR003737">
    <property type="entry name" value="GlcNAc_PI_deacetylase-related"/>
</dbReference>
<dbReference type="PANTHER" id="PTHR12993">
    <property type="entry name" value="N-ACETYLGLUCOSAMINYL-PHOSPHATIDYLINOSITOL DE-N-ACETYLASE-RELATED"/>
    <property type="match status" value="1"/>
</dbReference>
<name>A0ABV9GMH9_9BACL</name>
<accession>A0ABV9GMH9</accession>